<dbReference type="GO" id="GO:0051301">
    <property type="term" value="P:cell division"/>
    <property type="evidence" value="ECO:0007669"/>
    <property type="project" value="UniProtKB-UniRule"/>
</dbReference>
<evidence type="ECO:0000256" key="9">
    <source>
        <dbReference type="ARBA" id="ARBA00023328"/>
    </source>
</evidence>
<dbReference type="GO" id="GO:0007059">
    <property type="term" value="P:chromosome segregation"/>
    <property type="evidence" value="ECO:0007669"/>
    <property type="project" value="InterPro"/>
</dbReference>
<protein>
    <recommendedName>
        <fullName evidence="3 11">Kinetochore protein SPC25</fullName>
    </recommendedName>
</protein>
<evidence type="ECO:0000256" key="4">
    <source>
        <dbReference type="ARBA" id="ARBA00022454"/>
    </source>
</evidence>
<comment type="subcellular location">
    <subcellularLocation>
        <location evidence="1">Chromosome</location>
        <location evidence="1">Centromere</location>
    </subcellularLocation>
    <subcellularLocation>
        <location evidence="11">Nucleus</location>
    </subcellularLocation>
    <subcellularLocation>
        <location evidence="11">Chromosome</location>
        <location evidence="11">Centromere</location>
        <location evidence="11">Kinetochore</location>
    </subcellularLocation>
</comment>
<keyword evidence="5 11" id="KW-0132">Cell division</keyword>
<keyword evidence="6 11" id="KW-0498">Mitosis</keyword>
<evidence type="ECO:0000256" key="6">
    <source>
        <dbReference type="ARBA" id="ARBA00022776"/>
    </source>
</evidence>
<dbReference type="InterPro" id="IPR045143">
    <property type="entry name" value="Spc25"/>
</dbReference>
<dbReference type="OrthoDB" id="6353017at2759"/>
<evidence type="ECO:0000256" key="7">
    <source>
        <dbReference type="ARBA" id="ARBA00023054"/>
    </source>
</evidence>
<proteinExistence type="inferred from homology"/>
<dbReference type="GO" id="GO:0005634">
    <property type="term" value="C:nucleus"/>
    <property type="evidence" value="ECO:0007669"/>
    <property type="project" value="UniProtKB-SubCell"/>
</dbReference>
<keyword evidence="11" id="KW-0539">Nucleus</keyword>
<dbReference type="AlphaFoldDB" id="A0A7J7IVP3"/>
<dbReference type="Gene3D" id="3.30.457.50">
    <property type="entry name" value="Chromosome segregation protein Spc25"/>
    <property type="match status" value="1"/>
</dbReference>
<dbReference type="FunFam" id="3.30.457.50:FF:000001">
    <property type="entry name" value="Probable kinetochore protein spc25"/>
    <property type="match status" value="1"/>
</dbReference>
<accession>A0A7J7IVP3</accession>
<evidence type="ECO:0000313" key="16">
    <source>
        <dbReference type="Proteomes" id="UP000593567"/>
    </source>
</evidence>
<evidence type="ECO:0000256" key="5">
    <source>
        <dbReference type="ARBA" id="ARBA00022618"/>
    </source>
</evidence>
<evidence type="ECO:0000256" key="2">
    <source>
        <dbReference type="ARBA" id="ARBA00006379"/>
    </source>
</evidence>
<comment type="subunit">
    <text evidence="10">Component of the NDC80 complex, which is composed of ndc80, cdca1, spbc24 and spbc25. The NDC80 complex interacts with mis12 and zwint.</text>
</comment>
<evidence type="ECO:0000256" key="3">
    <source>
        <dbReference type="ARBA" id="ARBA00013692"/>
    </source>
</evidence>
<dbReference type="Pfam" id="PF08234">
    <property type="entry name" value="Spindle_Spc25"/>
    <property type="match status" value="1"/>
</dbReference>
<feature type="region of interest" description="Disordered" evidence="13">
    <location>
        <begin position="1"/>
        <end position="31"/>
    </location>
</feature>
<dbReference type="CDD" id="cd23784">
    <property type="entry name" value="RWD_Spc25"/>
    <property type="match status" value="1"/>
</dbReference>
<dbReference type="InterPro" id="IPR013255">
    <property type="entry name" value="Spc25_C"/>
</dbReference>
<evidence type="ECO:0000259" key="14">
    <source>
        <dbReference type="Pfam" id="PF08234"/>
    </source>
</evidence>
<keyword evidence="7 12" id="KW-0175">Coiled coil</keyword>
<dbReference type="GO" id="GO:0031262">
    <property type="term" value="C:Ndc80 complex"/>
    <property type="evidence" value="ECO:0007669"/>
    <property type="project" value="InterPro"/>
</dbReference>
<reference evidence="15" key="1">
    <citation type="submission" date="2020-06" db="EMBL/GenBank/DDBJ databases">
        <title>Draft genome of Bugula neritina, a colonial animal packing powerful symbionts and potential medicines.</title>
        <authorList>
            <person name="Rayko M."/>
        </authorList>
    </citation>
    <scope>NUCLEOTIDE SEQUENCE [LARGE SCALE GENOMIC DNA]</scope>
    <source>
        <strain evidence="15">Kwan_BN1</strain>
    </source>
</reference>
<comment type="function">
    <text evidence="11">Acts as a component of the essential kinetochore-associated NDC80 complex, which is required for chromosome segregation and spindle checkpoint activity.</text>
</comment>
<keyword evidence="11" id="KW-0995">Kinetochore</keyword>
<sequence length="237" mass="27345">MSIDQLGAAAGGDNIGVDDDDPNFNTPPESLEDLRLKLSPDIDSTEEYIRRNQEWIAKSEASVRELKATVKSLIGQTSSRKAELQNRTLQMRQMKKEIEEISMEAIEKEEEELKKLIVVETERQKSHSDTDQPGNFAKLEELKLKLDAYKEHLGLEIDVHSQGEWIEFIFTRIDPESTNATYSIKLTVDNEHYKCISCDPKVPKLEDLFQQLNTHHDLHQFMTELRTEFKNIANKEN</sequence>
<dbReference type="PANTHER" id="PTHR14281">
    <property type="entry name" value="KINETOCHORE PROTEIN SPC25-RELATED"/>
    <property type="match status" value="1"/>
</dbReference>
<keyword evidence="8 11" id="KW-0131">Cell cycle</keyword>
<keyword evidence="4 11" id="KW-0158">Chromosome</keyword>
<dbReference type="Proteomes" id="UP000593567">
    <property type="component" value="Unassembled WGS sequence"/>
</dbReference>
<feature type="domain" description="Chromosome segregation protein Spc25 C-terminal" evidence="14">
    <location>
        <begin position="162"/>
        <end position="230"/>
    </location>
</feature>
<gene>
    <name evidence="15" type="ORF">EB796_023775</name>
</gene>
<dbReference type="PANTHER" id="PTHR14281:SF0">
    <property type="entry name" value="KINETOCHORE PROTEIN SPC25"/>
    <property type="match status" value="1"/>
</dbReference>
<keyword evidence="16" id="KW-1185">Reference proteome</keyword>
<evidence type="ECO:0000256" key="12">
    <source>
        <dbReference type="SAM" id="Coils"/>
    </source>
</evidence>
<evidence type="ECO:0000256" key="10">
    <source>
        <dbReference type="ARBA" id="ARBA00065771"/>
    </source>
</evidence>
<name>A0A7J7IVP3_BUGNE</name>
<evidence type="ECO:0000256" key="11">
    <source>
        <dbReference type="RuleBase" id="RU367150"/>
    </source>
</evidence>
<evidence type="ECO:0000313" key="15">
    <source>
        <dbReference type="EMBL" id="KAF6017910.1"/>
    </source>
</evidence>
<evidence type="ECO:0000256" key="13">
    <source>
        <dbReference type="SAM" id="MobiDB-lite"/>
    </source>
</evidence>
<comment type="caution">
    <text evidence="15">The sequence shown here is derived from an EMBL/GenBank/DDBJ whole genome shotgun (WGS) entry which is preliminary data.</text>
</comment>
<evidence type="ECO:0000256" key="1">
    <source>
        <dbReference type="ARBA" id="ARBA00004584"/>
    </source>
</evidence>
<feature type="coiled-coil region" evidence="12">
    <location>
        <begin position="84"/>
        <end position="123"/>
    </location>
</feature>
<organism evidence="15 16">
    <name type="scientific">Bugula neritina</name>
    <name type="common">Brown bryozoan</name>
    <name type="synonym">Sertularia neritina</name>
    <dbReference type="NCBI Taxonomy" id="10212"/>
    <lineage>
        <taxon>Eukaryota</taxon>
        <taxon>Metazoa</taxon>
        <taxon>Spiralia</taxon>
        <taxon>Lophotrochozoa</taxon>
        <taxon>Bryozoa</taxon>
        <taxon>Gymnolaemata</taxon>
        <taxon>Cheilostomatida</taxon>
        <taxon>Flustrina</taxon>
        <taxon>Buguloidea</taxon>
        <taxon>Bugulidae</taxon>
        <taxon>Bugula</taxon>
    </lineage>
</organism>
<evidence type="ECO:0000256" key="8">
    <source>
        <dbReference type="ARBA" id="ARBA00023306"/>
    </source>
</evidence>
<keyword evidence="9 11" id="KW-0137">Centromere</keyword>
<comment type="similarity">
    <text evidence="2 11">Belongs to the SPC25 family.</text>
</comment>
<dbReference type="EMBL" id="VXIV02003351">
    <property type="protein sequence ID" value="KAF6017910.1"/>
    <property type="molecule type" value="Genomic_DNA"/>
</dbReference>